<organism evidence="6 8">
    <name type="scientific">Ligilactobacillus acidipiscis</name>
    <dbReference type="NCBI Taxonomy" id="89059"/>
    <lineage>
        <taxon>Bacteria</taxon>
        <taxon>Bacillati</taxon>
        <taxon>Bacillota</taxon>
        <taxon>Bacilli</taxon>
        <taxon>Lactobacillales</taxon>
        <taxon>Lactobacillaceae</taxon>
        <taxon>Ligilactobacillus</taxon>
    </lineage>
</organism>
<dbReference type="PROSITE" id="PS50931">
    <property type="entry name" value="HTH_LYSR"/>
    <property type="match status" value="1"/>
</dbReference>
<dbReference type="InterPro" id="IPR000847">
    <property type="entry name" value="LysR_HTH_N"/>
</dbReference>
<dbReference type="GeneID" id="95348207"/>
<dbReference type="PANTHER" id="PTHR30419:SF8">
    <property type="entry name" value="NITROGEN ASSIMILATION TRANSCRIPTIONAL ACTIVATOR-RELATED"/>
    <property type="match status" value="1"/>
</dbReference>
<dbReference type="RefSeq" id="WP_010495474.1">
    <property type="nucleotide sequence ID" value="NZ_JQBK01000081.1"/>
</dbReference>
<evidence type="ECO:0000256" key="1">
    <source>
        <dbReference type="ARBA" id="ARBA00009437"/>
    </source>
</evidence>
<dbReference type="PATRIC" id="fig|89059.3.peg.2213"/>
<evidence type="ECO:0000256" key="4">
    <source>
        <dbReference type="ARBA" id="ARBA00023163"/>
    </source>
</evidence>
<reference evidence="9" key="2">
    <citation type="submission" date="2016-11" db="EMBL/GenBank/DDBJ databases">
        <authorList>
            <person name="Papadimitriou K."/>
        </authorList>
    </citation>
    <scope>NUCLEOTIDE SEQUENCE [LARGE SCALE GENOMIC DNA]</scope>
    <source>
        <strain evidence="9">ACA-DC 1533</strain>
    </source>
</reference>
<reference evidence="7" key="3">
    <citation type="submission" date="2016-11" db="EMBL/GenBank/DDBJ databases">
        <authorList>
            <person name="Jaros S."/>
            <person name="Januszkiewicz K."/>
            <person name="Wedrychowicz H."/>
        </authorList>
    </citation>
    <scope>NUCLEOTIDE SEQUENCE [LARGE SCALE GENOMIC DNA]</scope>
    <source>
        <strain evidence="7">ACA-DC 1533</strain>
    </source>
</reference>
<dbReference type="InterPro" id="IPR036390">
    <property type="entry name" value="WH_DNA-bd_sf"/>
</dbReference>
<keyword evidence="2" id="KW-0805">Transcription regulation</keyword>
<evidence type="ECO:0000256" key="2">
    <source>
        <dbReference type="ARBA" id="ARBA00023015"/>
    </source>
</evidence>
<dbReference type="InterPro" id="IPR005119">
    <property type="entry name" value="LysR_subst-bd"/>
</dbReference>
<dbReference type="STRING" id="89059.LAC1533_0100"/>
<dbReference type="GO" id="GO:0003700">
    <property type="term" value="F:DNA-binding transcription factor activity"/>
    <property type="evidence" value="ECO:0007669"/>
    <property type="project" value="InterPro"/>
</dbReference>
<dbReference type="GO" id="GO:0005829">
    <property type="term" value="C:cytosol"/>
    <property type="evidence" value="ECO:0007669"/>
    <property type="project" value="TreeGrafter"/>
</dbReference>
<reference evidence="6 8" key="1">
    <citation type="journal article" date="2015" name="Genome Announc.">
        <title>Expanding the biotechnology potential of lactobacilli through comparative genomics of 213 strains and associated genera.</title>
        <authorList>
            <person name="Sun Z."/>
            <person name="Harris H.M."/>
            <person name="McCann A."/>
            <person name="Guo C."/>
            <person name="Argimon S."/>
            <person name="Zhang W."/>
            <person name="Yang X."/>
            <person name="Jeffery I.B."/>
            <person name="Cooney J.C."/>
            <person name="Kagawa T.F."/>
            <person name="Liu W."/>
            <person name="Song Y."/>
            <person name="Salvetti E."/>
            <person name="Wrobel A."/>
            <person name="Rasinkangas P."/>
            <person name="Parkhill J."/>
            <person name="Rea M.C."/>
            <person name="O'Sullivan O."/>
            <person name="Ritari J."/>
            <person name="Douillard F.P."/>
            <person name="Paul Ross R."/>
            <person name="Yang R."/>
            <person name="Briner A.E."/>
            <person name="Felis G.E."/>
            <person name="de Vos W.M."/>
            <person name="Barrangou R."/>
            <person name="Klaenhammer T.R."/>
            <person name="Caufield P.W."/>
            <person name="Cui Y."/>
            <person name="Zhang H."/>
            <person name="O'Toole P.W."/>
        </authorList>
    </citation>
    <scope>NUCLEOTIDE SEQUENCE [LARGE SCALE GENOMIC DNA]</scope>
    <source>
        <strain evidence="6 8">DSM 15353</strain>
    </source>
</reference>
<feature type="domain" description="HTH lysR-type" evidence="5">
    <location>
        <begin position="1"/>
        <end position="58"/>
    </location>
</feature>
<evidence type="ECO:0000313" key="9">
    <source>
        <dbReference type="Proteomes" id="UP000190935"/>
    </source>
</evidence>
<keyword evidence="4" id="KW-0804">Transcription</keyword>
<dbReference type="Proteomes" id="UP000051491">
    <property type="component" value="Unassembled WGS sequence"/>
</dbReference>
<name>A0A0R2K436_9LACO</name>
<dbReference type="GO" id="GO:0003677">
    <property type="term" value="F:DNA binding"/>
    <property type="evidence" value="ECO:0007669"/>
    <property type="project" value="UniProtKB-KW"/>
</dbReference>
<proteinExistence type="inferred from homology"/>
<evidence type="ECO:0000313" key="7">
    <source>
        <dbReference type="EMBL" id="SFV39520.1"/>
    </source>
</evidence>
<dbReference type="Gene3D" id="3.40.190.290">
    <property type="match status" value="1"/>
</dbReference>
<evidence type="ECO:0000256" key="3">
    <source>
        <dbReference type="ARBA" id="ARBA00023125"/>
    </source>
</evidence>
<dbReference type="SUPFAM" id="SSF46785">
    <property type="entry name" value="Winged helix' DNA-binding domain"/>
    <property type="match status" value="1"/>
</dbReference>
<dbReference type="Pfam" id="PF03466">
    <property type="entry name" value="LysR_substrate"/>
    <property type="match status" value="1"/>
</dbReference>
<keyword evidence="3" id="KW-0238">DNA-binding</keyword>
<dbReference type="KEGG" id="laca:LAC1533_0100"/>
<dbReference type="SUPFAM" id="SSF53850">
    <property type="entry name" value="Periplasmic binding protein-like II"/>
    <property type="match status" value="1"/>
</dbReference>
<gene>
    <name evidence="6" type="ORF">IV43_GL002094</name>
    <name evidence="7" type="ORF">LAC1533_0100</name>
</gene>
<comment type="similarity">
    <text evidence="1">Belongs to the LysR transcriptional regulatory family.</text>
</comment>
<dbReference type="PANTHER" id="PTHR30419">
    <property type="entry name" value="HTH-TYPE TRANSCRIPTIONAL REGULATOR YBHD"/>
    <property type="match status" value="1"/>
</dbReference>
<dbReference type="OrthoDB" id="9803735at2"/>
<dbReference type="EMBL" id="JQBK01000081">
    <property type="protein sequence ID" value="KRN81159.1"/>
    <property type="molecule type" value="Genomic_DNA"/>
</dbReference>
<dbReference type="Proteomes" id="UP000190935">
    <property type="component" value="Chromosome I"/>
</dbReference>
<sequence>MDIIQLGYFINIVECDYNLSLASKKIHISQSALSQFISNFEYDNDILLFHRKNGRLFSLTRAGEKIYKYALKIISQYEEMEEMVRIESLKQKGTIRIGLPSLILRVYFFNFFPTLLNKRPDVQLEITEGGSNELRRKLINDEIDIAILIEPTNLDPKNYEQHVIQIDEMSAFIDKNHPLVQKEVLSWKDLKKCPLATFNKNFMTYSLVEDKLAANNLKNQITFTSSSWDYLIDLTKATDVVTIIPRPVEKYIDKDQFACKKFKNYIPFNFHLCRPIKNKYSAVENYVFNDIINHFYQPL</sequence>
<dbReference type="AlphaFoldDB" id="A0A0R2K436"/>
<protein>
    <submittedName>
        <fullName evidence="6 7">Transcriptional regulator</fullName>
    </submittedName>
</protein>
<dbReference type="Pfam" id="PF00126">
    <property type="entry name" value="HTH_1"/>
    <property type="match status" value="1"/>
</dbReference>
<evidence type="ECO:0000313" key="8">
    <source>
        <dbReference type="Proteomes" id="UP000051491"/>
    </source>
</evidence>
<dbReference type="InterPro" id="IPR050950">
    <property type="entry name" value="HTH-type_LysR_regulators"/>
</dbReference>
<dbReference type="Gene3D" id="1.10.10.10">
    <property type="entry name" value="Winged helix-like DNA-binding domain superfamily/Winged helix DNA-binding domain"/>
    <property type="match status" value="1"/>
</dbReference>
<dbReference type="InterPro" id="IPR036388">
    <property type="entry name" value="WH-like_DNA-bd_sf"/>
</dbReference>
<evidence type="ECO:0000313" key="6">
    <source>
        <dbReference type="EMBL" id="KRN81159.1"/>
    </source>
</evidence>
<dbReference type="EMBL" id="LT630287">
    <property type="protein sequence ID" value="SFV39520.1"/>
    <property type="molecule type" value="Genomic_DNA"/>
</dbReference>
<evidence type="ECO:0000259" key="5">
    <source>
        <dbReference type="PROSITE" id="PS50931"/>
    </source>
</evidence>
<dbReference type="CDD" id="cd05466">
    <property type="entry name" value="PBP2_LTTR_substrate"/>
    <property type="match status" value="1"/>
</dbReference>
<accession>A0A0R2K436</accession>